<name>A0ABN7VES6_GIGMA</name>
<gene>
    <name evidence="1" type="ORF">GMARGA_LOCUS17868</name>
</gene>
<evidence type="ECO:0000313" key="1">
    <source>
        <dbReference type="EMBL" id="CAG8764510.1"/>
    </source>
</evidence>
<sequence>MEEQLAEQEESVLQSGDEYNYETINNHVQKDATSNISNESINIDNIEEQNQMVYEHIQYVQENGQGEKSP</sequence>
<protein>
    <submittedName>
        <fullName evidence="1">8468_t:CDS:1</fullName>
    </submittedName>
</protein>
<dbReference type="EMBL" id="CAJVQB010013789">
    <property type="protein sequence ID" value="CAG8764510.1"/>
    <property type="molecule type" value="Genomic_DNA"/>
</dbReference>
<evidence type="ECO:0000313" key="2">
    <source>
        <dbReference type="Proteomes" id="UP000789901"/>
    </source>
</evidence>
<keyword evidence="2" id="KW-1185">Reference proteome</keyword>
<proteinExistence type="predicted"/>
<reference evidence="1 2" key="1">
    <citation type="submission" date="2021-06" db="EMBL/GenBank/DDBJ databases">
        <authorList>
            <person name="Kallberg Y."/>
            <person name="Tangrot J."/>
            <person name="Rosling A."/>
        </authorList>
    </citation>
    <scope>NUCLEOTIDE SEQUENCE [LARGE SCALE GENOMIC DNA]</scope>
    <source>
        <strain evidence="1 2">120-4 pot B 10/14</strain>
    </source>
</reference>
<organism evidence="1 2">
    <name type="scientific">Gigaspora margarita</name>
    <dbReference type="NCBI Taxonomy" id="4874"/>
    <lineage>
        <taxon>Eukaryota</taxon>
        <taxon>Fungi</taxon>
        <taxon>Fungi incertae sedis</taxon>
        <taxon>Mucoromycota</taxon>
        <taxon>Glomeromycotina</taxon>
        <taxon>Glomeromycetes</taxon>
        <taxon>Diversisporales</taxon>
        <taxon>Gigasporaceae</taxon>
        <taxon>Gigaspora</taxon>
    </lineage>
</organism>
<dbReference type="Proteomes" id="UP000789901">
    <property type="component" value="Unassembled WGS sequence"/>
</dbReference>
<comment type="caution">
    <text evidence="1">The sequence shown here is derived from an EMBL/GenBank/DDBJ whole genome shotgun (WGS) entry which is preliminary data.</text>
</comment>
<accession>A0ABN7VES6</accession>